<comment type="similarity">
    <text evidence="2">Belongs to the FIP1 family.</text>
</comment>
<dbReference type="Pfam" id="PF05182">
    <property type="entry name" value="Fip1"/>
    <property type="match status" value="1"/>
</dbReference>
<comment type="caution">
    <text evidence="6">The sequence shown here is derived from an EMBL/GenBank/DDBJ whole genome shotgun (WGS) entry which is preliminary data.</text>
</comment>
<evidence type="ECO:0000313" key="7">
    <source>
        <dbReference type="Proteomes" id="UP000001548"/>
    </source>
</evidence>
<dbReference type="Proteomes" id="UP000001548">
    <property type="component" value="Unassembled WGS sequence"/>
</dbReference>
<evidence type="ECO:0000256" key="5">
    <source>
        <dbReference type="SAM" id="MobiDB-lite"/>
    </source>
</evidence>
<keyword evidence="4" id="KW-0539">Nucleus</keyword>
<evidence type="ECO:0000313" key="6">
    <source>
        <dbReference type="EMBL" id="KAE8305077.1"/>
    </source>
</evidence>
<gene>
    <name evidence="6" type="ORF">GL50803_0011114</name>
</gene>
<accession>A8B5Z3</accession>
<sequence length="186" mass="21088">MSDDRGVAGLFIHDAGESSEDADADVTNFNNAILNHPLRCVVPASNPVVSNDIILLKSLAESNAGPPSFNYGFDENTWSAYSTMHLCAACSLHNFRTAFNQWASRQRMRPPDVEGCFLALNETVGNIYDPHRERGYRSYKQGDNRRGDGRDFRRGDNKDFRRGERGDRGYYNSHNNNDPRQNRIKK</sequence>
<name>A8B5Z3_GIAIC</name>
<evidence type="ECO:0000256" key="2">
    <source>
        <dbReference type="ARBA" id="ARBA00007459"/>
    </source>
</evidence>
<keyword evidence="7" id="KW-1185">Reference proteome</keyword>
<dbReference type="EMBL" id="AACB03000001">
    <property type="protein sequence ID" value="KAE8305077.1"/>
    <property type="molecule type" value="Genomic_DNA"/>
</dbReference>
<dbReference type="VEuPathDB" id="GiardiaDB:GL50803_11114"/>
<feature type="compositionally biased region" description="Basic and acidic residues" evidence="5">
    <location>
        <begin position="132"/>
        <end position="168"/>
    </location>
</feature>
<dbReference type="OMA" id="ENTWSAY"/>
<dbReference type="HOGENOM" id="CLU_1457083_0_0_1"/>
<proteinExistence type="inferred from homology"/>
<organism evidence="6 7">
    <name type="scientific">Giardia intestinalis (strain ATCC 50803 / WB clone C6)</name>
    <name type="common">Giardia lamblia</name>
    <dbReference type="NCBI Taxonomy" id="184922"/>
    <lineage>
        <taxon>Eukaryota</taxon>
        <taxon>Metamonada</taxon>
        <taxon>Diplomonadida</taxon>
        <taxon>Hexamitidae</taxon>
        <taxon>Giardiinae</taxon>
        <taxon>Giardia</taxon>
    </lineage>
</organism>
<dbReference type="KEGG" id="gla:GL50803_0011114"/>
<dbReference type="AlphaFoldDB" id="A8B5Z3"/>
<dbReference type="GO" id="GO:0005634">
    <property type="term" value="C:nucleus"/>
    <property type="evidence" value="ECO:0007669"/>
    <property type="project" value="UniProtKB-SubCell"/>
</dbReference>
<feature type="region of interest" description="Disordered" evidence="5">
    <location>
        <begin position="132"/>
        <end position="186"/>
    </location>
</feature>
<comment type="subcellular location">
    <subcellularLocation>
        <location evidence="1">Nucleus</location>
    </subcellularLocation>
</comment>
<evidence type="ECO:0000256" key="3">
    <source>
        <dbReference type="ARBA" id="ARBA00022664"/>
    </source>
</evidence>
<dbReference type="RefSeq" id="XP_001709340.1">
    <property type="nucleotide sequence ID" value="XM_001709288.1"/>
</dbReference>
<evidence type="ECO:0000256" key="4">
    <source>
        <dbReference type="ARBA" id="ARBA00023242"/>
    </source>
</evidence>
<keyword evidence="3" id="KW-0507">mRNA processing</keyword>
<evidence type="ECO:0000256" key="1">
    <source>
        <dbReference type="ARBA" id="ARBA00004123"/>
    </source>
</evidence>
<dbReference type="GeneID" id="5702263"/>
<reference evidence="6 7" key="1">
    <citation type="journal article" date="2007" name="Science">
        <title>Genomic minimalism in the early diverging intestinal parasite Giardia lamblia.</title>
        <authorList>
            <person name="Morrison H.G."/>
            <person name="McArthur A.G."/>
            <person name="Gillin F.D."/>
            <person name="Aley S.B."/>
            <person name="Adam R.D."/>
            <person name="Olsen G.J."/>
            <person name="Best A.A."/>
            <person name="Cande W.Z."/>
            <person name="Chen F."/>
            <person name="Cipriano M.J."/>
            <person name="Davids B.J."/>
            <person name="Dawson S.C."/>
            <person name="Elmendorf H.G."/>
            <person name="Hehl A.B."/>
            <person name="Holder M.E."/>
            <person name="Huse S.M."/>
            <person name="Kim U.U."/>
            <person name="Lasek-Nesselquist E."/>
            <person name="Manning G."/>
            <person name="Nigam A."/>
            <person name="Nixon J.E."/>
            <person name="Palm D."/>
            <person name="Passamaneck N.E."/>
            <person name="Prabhu A."/>
            <person name="Reich C.I."/>
            <person name="Reiner D.S."/>
            <person name="Samuelson J."/>
            <person name="Svard S.G."/>
            <person name="Sogin M.L."/>
        </authorList>
    </citation>
    <scope>NUCLEOTIDE SEQUENCE [LARGE SCALE GENOMIC DNA]</scope>
    <source>
        <strain evidence="6 7">WB C6</strain>
    </source>
</reference>
<protein>
    <submittedName>
        <fullName evidence="6">Uncharacterized protein</fullName>
    </submittedName>
</protein>
<dbReference type="InterPro" id="IPR007854">
    <property type="entry name" value="Fip1_dom"/>
</dbReference>
<dbReference type="GO" id="GO:0006397">
    <property type="term" value="P:mRNA processing"/>
    <property type="evidence" value="ECO:0007669"/>
    <property type="project" value="UniProtKB-KW"/>
</dbReference>